<dbReference type="GO" id="GO:0005886">
    <property type="term" value="C:plasma membrane"/>
    <property type="evidence" value="ECO:0007669"/>
    <property type="project" value="UniProtKB-SubCell"/>
</dbReference>
<feature type="transmembrane region" description="Helical" evidence="6">
    <location>
        <begin position="54"/>
        <end position="71"/>
    </location>
</feature>
<keyword evidence="6" id="KW-1133">Transmembrane helix</keyword>
<keyword evidence="6" id="KW-0812">Transmembrane</keyword>
<dbReference type="PANTHER" id="PTHR43646">
    <property type="entry name" value="GLYCOSYLTRANSFERASE"/>
    <property type="match status" value="1"/>
</dbReference>
<name>C4XSV9_SOLM1</name>
<evidence type="ECO:0000259" key="7">
    <source>
        <dbReference type="Pfam" id="PF00535"/>
    </source>
</evidence>
<evidence type="ECO:0000313" key="8">
    <source>
        <dbReference type="EMBL" id="BAH75801.1"/>
    </source>
</evidence>
<keyword evidence="9" id="KW-1185">Reference proteome</keyword>
<proteinExistence type="predicted"/>
<feature type="transmembrane region" description="Helical" evidence="6">
    <location>
        <begin position="181"/>
        <end position="199"/>
    </location>
</feature>
<dbReference type="Pfam" id="PF00535">
    <property type="entry name" value="Glycos_transf_2"/>
    <property type="match status" value="1"/>
</dbReference>
<evidence type="ECO:0000256" key="2">
    <source>
        <dbReference type="ARBA" id="ARBA00022475"/>
    </source>
</evidence>
<dbReference type="eggNOG" id="COG1215">
    <property type="taxonomic scope" value="Bacteria"/>
</dbReference>
<dbReference type="Proteomes" id="UP000009071">
    <property type="component" value="Chromosome"/>
</dbReference>
<feature type="transmembrane region" description="Helical" evidence="6">
    <location>
        <begin position="83"/>
        <end position="102"/>
    </location>
</feature>
<dbReference type="GO" id="GO:0016757">
    <property type="term" value="F:glycosyltransferase activity"/>
    <property type="evidence" value="ECO:0007669"/>
    <property type="project" value="UniProtKB-KW"/>
</dbReference>
<dbReference type="STRING" id="573370.DMR_23100"/>
<keyword evidence="4" id="KW-0808">Transferase</keyword>
<accession>C4XSV9</accession>
<organism evidence="8 9">
    <name type="scientific">Solidesulfovibrio magneticus (strain ATCC 700980 / DSM 13731 / RS-1)</name>
    <name type="common">Desulfovibrio magneticus</name>
    <dbReference type="NCBI Taxonomy" id="573370"/>
    <lineage>
        <taxon>Bacteria</taxon>
        <taxon>Pseudomonadati</taxon>
        <taxon>Thermodesulfobacteriota</taxon>
        <taxon>Desulfovibrionia</taxon>
        <taxon>Desulfovibrionales</taxon>
        <taxon>Desulfovibrionaceae</taxon>
        <taxon>Solidesulfovibrio</taxon>
    </lineage>
</organism>
<evidence type="ECO:0000256" key="1">
    <source>
        <dbReference type="ARBA" id="ARBA00004236"/>
    </source>
</evidence>
<sequence length="696" mass="72471">MTRRLPSVHQAVGTGGACLAGAFAGLPGHVWRGLLCLAALVALALCGRLEAGRYLYAACFAAAFATLVLAVRSWPTGGHRGRVTAAVLALGLGARLLFVWAWPVDTDVFRYIVEGDMQLAGGNPYLIAPGDPRLPGLLSAQAVAVLGRVNHPELTAAYPPLAELFCRAVAAVSPTPMTFRAAFALADLLAALALAVVLAKRRLPPAWLALYVLSPLSLIMGAGEGHLDALVALGVSLALAAFATRRDGWGFLCLGAAGLVKYPVLLLIPFFLRPGNLRQAASCLVPLASFWPYRAAGPAFFQSLAAFAGYLAQGGPLTALVWPLCGSLAPAVSLGLGGAVLMAGWLAFQDRGRGPLFAGLVGLAALPTVYPWYLLMVLPLWTLRPGWPALWLLAAQGLAVTPTWLRAQELGGQGLAMATIWLPFLLLLALSAWRPGLAVPIGPAQRPRRLSVVVPTRNEGRGLVRCLESLDGTGVHEVVVADGGSTDGTPSLAAGFGAKVVAAGGGRGGQIAAGLAACRGEVVLVLHADAVIAPDVPARILAALDRCPEAVGGVVGMTYDTRRYGLGVLGLLNALRARFCGIGFGDQGQFFRREALEDAGGFPALALMEDVELSLLLRQAGETLCLGGGVTASGRRWVGSGFGGKAAGVVAMCLGYLAARRLGLADATGRRYYRRYYGREPEACFGEKAQGCADER</sequence>
<comment type="subcellular location">
    <subcellularLocation>
        <location evidence="1">Cell membrane</location>
    </subcellularLocation>
</comment>
<evidence type="ECO:0000256" key="5">
    <source>
        <dbReference type="ARBA" id="ARBA00023136"/>
    </source>
</evidence>
<dbReference type="PROSITE" id="PS51257">
    <property type="entry name" value="PROKAR_LIPOPROTEIN"/>
    <property type="match status" value="1"/>
</dbReference>
<dbReference type="Gene3D" id="3.90.550.10">
    <property type="entry name" value="Spore Coat Polysaccharide Biosynthesis Protein SpsA, Chain A"/>
    <property type="match status" value="1"/>
</dbReference>
<keyword evidence="5 6" id="KW-0472">Membrane</keyword>
<protein>
    <submittedName>
        <fullName evidence="8">Glycosyltransferase</fullName>
    </submittedName>
</protein>
<feature type="transmembrane region" description="Helical" evidence="6">
    <location>
        <begin position="355"/>
        <end position="375"/>
    </location>
</feature>
<dbReference type="EMBL" id="AP010904">
    <property type="protein sequence ID" value="BAH75801.1"/>
    <property type="molecule type" value="Genomic_DNA"/>
</dbReference>
<dbReference type="HOGENOM" id="CLU_426833_0_0_7"/>
<dbReference type="eggNOG" id="COG0463">
    <property type="taxonomic scope" value="Bacteria"/>
</dbReference>
<evidence type="ECO:0000256" key="6">
    <source>
        <dbReference type="SAM" id="Phobius"/>
    </source>
</evidence>
<dbReference type="SUPFAM" id="SSF53448">
    <property type="entry name" value="Nucleotide-diphospho-sugar transferases"/>
    <property type="match status" value="1"/>
</dbReference>
<dbReference type="InterPro" id="IPR029044">
    <property type="entry name" value="Nucleotide-diphossugar_trans"/>
</dbReference>
<gene>
    <name evidence="8" type="ordered locus">DMR_23100</name>
</gene>
<feature type="transmembrane region" description="Helical" evidence="6">
    <location>
        <begin position="206"/>
        <end position="223"/>
    </location>
</feature>
<dbReference type="Pfam" id="PF26314">
    <property type="entry name" value="MptA_B_family"/>
    <property type="match status" value="1"/>
</dbReference>
<dbReference type="OrthoDB" id="5291101at2"/>
<feature type="transmembrane region" description="Helical" evidence="6">
    <location>
        <begin position="387"/>
        <end position="407"/>
    </location>
</feature>
<dbReference type="RefSeq" id="WP_015860983.1">
    <property type="nucleotide sequence ID" value="NC_012796.1"/>
</dbReference>
<dbReference type="InterPro" id="IPR001173">
    <property type="entry name" value="Glyco_trans_2-like"/>
</dbReference>
<evidence type="ECO:0000313" key="9">
    <source>
        <dbReference type="Proteomes" id="UP000009071"/>
    </source>
</evidence>
<feature type="transmembrane region" description="Helical" evidence="6">
    <location>
        <begin position="414"/>
        <end position="433"/>
    </location>
</feature>
<dbReference type="CAZy" id="GT2">
    <property type="family name" value="Glycosyltransferase Family 2"/>
</dbReference>
<dbReference type="AlphaFoldDB" id="C4XSV9"/>
<keyword evidence="3" id="KW-0328">Glycosyltransferase</keyword>
<dbReference type="PANTHER" id="PTHR43646:SF2">
    <property type="entry name" value="GLYCOSYLTRANSFERASE 2-LIKE DOMAIN-CONTAINING PROTEIN"/>
    <property type="match status" value="1"/>
</dbReference>
<keyword evidence="2" id="KW-1003">Cell membrane</keyword>
<reference evidence="8 9" key="1">
    <citation type="journal article" date="2009" name="Genome Res.">
        <title>Whole genome sequence of Desulfovibrio magneticus strain RS-1 revealed common gene clusters in magnetotactic bacteria.</title>
        <authorList>
            <person name="Nakazawa H."/>
            <person name="Arakaki A."/>
            <person name="Narita-Yamada S."/>
            <person name="Yashiro I."/>
            <person name="Jinno K."/>
            <person name="Aoki N."/>
            <person name="Tsuruyama A."/>
            <person name="Okamura Y."/>
            <person name="Tanikawa S."/>
            <person name="Fujita N."/>
            <person name="Takeyama H."/>
            <person name="Matsunaga T."/>
        </authorList>
    </citation>
    <scope>NUCLEOTIDE SEQUENCE [LARGE SCALE GENOMIC DNA]</scope>
    <source>
        <strain evidence="9">ATCC 700980 / DSM 13731 / RS-1</strain>
    </source>
</reference>
<dbReference type="KEGG" id="dma:DMR_23100"/>
<feature type="transmembrane region" description="Helical" evidence="6">
    <location>
        <begin position="320"/>
        <end position="348"/>
    </location>
</feature>
<feature type="domain" description="Glycosyltransferase 2-like" evidence="7">
    <location>
        <begin position="451"/>
        <end position="588"/>
    </location>
</feature>
<feature type="transmembrane region" description="Helical" evidence="6">
    <location>
        <begin position="251"/>
        <end position="272"/>
    </location>
</feature>
<evidence type="ECO:0000256" key="3">
    <source>
        <dbReference type="ARBA" id="ARBA00022676"/>
    </source>
</evidence>
<evidence type="ECO:0000256" key="4">
    <source>
        <dbReference type="ARBA" id="ARBA00022679"/>
    </source>
</evidence>